<dbReference type="GeneID" id="68291579"/>
<dbReference type="Proteomes" id="UP000825890">
    <property type="component" value="Unassembled WGS sequence"/>
</dbReference>
<proteinExistence type="predicted"/>
<dbReference type="AlphaFoldDB" id="A0A9P3CHB6"/>
<reference evidence="1 2" key="1">
    <citation type="submission" date="2021-01" db="EMBL/GenBank/DDBJ databases">
        <title>Cercospora kikuchii MAFF 305040 whole genome shotgun sequence.</title>
        <authorList>
            <person name="Kashiwa T."/>
            <person name="Suzuki T."/>
        </authorList>
    </citation>
    <scope>NUCLEOTIDE SEQUENCE [LARGE SCALE GENOMIC DNA]</scope>
    <source>
        <strain evidence="1 2">MAFF 305040</strain>
    </source>
</reference>
<gene>
    <name evidence="1" type="ORF">CKM354_000600400</name>
</gene>
<accession>A0A9P3CHB6</accession>
<evidence type="ECO:0000313" key="1">
    <source>
        <dbReference type="EMBL" id="GIZ42746.1"/>
    </source>
</evidence>
<organism evidence="1 2">
    <name type="scientific">Cercospora kikuchii</name>
    <dbReference type="NCBI Taxonomy" id="84275"/>
    <lineage>
        <taxon>Eukaryota</taxon>
        <taxon>Fungi</taxon>
        <taxon>Dikarya</taxon>
        <taxon>Ascomycota</taxon>
        <taxon>Pezizomycotina</taxon>
        <taxon>Dothideomycetes</taxon>
        <taxon>Dothideomycetidae</taxon>
        <taxon>Mycosphaerellales</taxon>
        <taxon>Mycosphaerellaceae</taxon>
        <taxon>Cercospora</taxon>
    </lineage>
</organism>
<evidence type="ECO:0000313" key="2">
    <source>
        <dbReference type="Proteomes" id="UP000825890"/>
    </source>
</evidence>
<dbReference type="OrthoDB" id="3637273at2759"/>
<name>A0A9P3CHB6_9PEZI</name>
<dbReference type="EMBL" id="BOLY01000003">
    <property type="protein sequence ID" value="GIZ42746.1"/>
    <property type="molecule type" value="Genomic_DNA"/>
</dbReference>
<keyword evidence="2" id="KW-1185">Reference proteome</keyword>
<protein>
    <submittedName>
        <fullName evidence="1">Uncharacterized protein</fullName>
    </submittedName>
</protein>
<sequence>MSGFKKLVDRILTSKYNKPFPVTLLPSAIGYYLGVQSGKKQAETLAEFRKVHEENQAMLKEISWRQK</sequence>
<comment type="caution">
    <text evidence="1">The sequence shown here is derived from an EMBL/GenBank/DDBJ whole genome shotgun (WGS) entry which is preliminary data.</text>
</comment>
<dbReference type="RefSeq" id="XP_044657233.1">
    <property type="nucleotide sequence ID" value="XM_044801298.1"/>
</dbReference>